<evidence type="ECO:0000313" key="2">
    <source>
        <dbReference type="Proteomes" id="UP001056255"/>
    </source>
</evidence>
<sequence length="148" mass="17118">MEYSTAINSVRRKLDSELDNLVSVLNSIFEHGIPETADKIVIWIPLGHRYSLNFSYMTNDANETDHEFPQTKELNPLLDDILSDYTDSEHLDEISKLTDLEVAAWLRKGLQSSSFRDVELHKVMAINNVCAYFDLATLEYLEDDEMWD</sequence>
<gene>
    <name evidence="1" type="ORF">K6Q96_09495</name>
</gene>
<dbReference type="Proteomes" id="UP001056255">
    <property type="component" value="Chromosome I"/>
</dbReference>
<accession>A0ABY4WTG6</accession>
<name>A0ABY4WTG6_9GAMM</name>
<dbReference type="EMBL" id="CP082275">
    <property type="protein sequence ID" value="USH01170.1"/>
    <property type="molecule type" value="Genomic_DNA"/>
</dbReference>
<proteinExistence type="predicted"/>
<evidence type="ECO:0000313" key="1">
    <source>
        <dbReference type="EMBL" id="USH01170.1"/>
    </source>
</evidence>
<protein>
    <submittedName>
        <fullName evidence="1">Uncharacterized protein</fullName>
    </submittedName>
</protein>
<keyword evidence="2" id="KW-1185">Reference proteome</keyword>
<organism evidence="1 2">
    <name type="scientific">Grimontia kaedaensis</name>
    <dbReference type="NCBI Taxonomy" id="2872157"/>
    <lineage>
        <taxon>Bacteria</taxon>
        <taxon>Pseudomonadati</taxon>
        <taxon>Pseudomonadota</taxon>
        <taxon>Gammaproteobacteria</taxon>
        <taxon>Vibrionales</taxon>
        <taxon>Vibrionaceae</taxon>
        <taxon>Grimontia</taxon>
    </lineage>
</organism>
<dbReference type="RefSeq" id="WP_251875271.1">
    <property type="nucleotide sequence ID" value="NZ_CP082275.1"/>
</dbReference>
<reference evidence="1" key="1">
    <citation type="submission" date="2021-08" db="EMBL/GenBank/DDBJ databases">
        <authorList>
            <person name="Sakaguchi M."/>
            <person name="Kikuchi T."/>
            <person name="Urbanczyk H."/>
        </authorList>
    </citation>
    <scope>NUCLEOTIDE SEQUENCE</scope>
    <source>
        <strain evidence="1">020920N</strain>
    </source>
</reference>